<feature type="chain" id="PRO_5026936728" description="Secreted protein" evidence="2">
    <location>
        <begin position="22"/>
        <end position="77"/>
    </location>
</feature>
<feature type="transmembrane region" description="Helical" evidence="1">
    <location>
        <begin position="31"/>
        <end position="52"/>
    </location>
</feature>
<evidence type="ECO:0008006" key="4">
    <source>
        <dbReference type="Google" id="ProtNLM"/>
    </source>
</evidence>
<keyword evidence="1" id="KW-1133">Transmembrane helix</keyword>
<proteinExistence type="predicted"/>
<evidence type="ECO:0000256" key="1">
    <source>
        <dbReference type="SAM" id="Phobius"/>
    </source>
</evidence>
<dbReference type="EMBL" id="GHWJ01010607">
    <property type="protein sequence ID" value="NOV43344.1"/>
    <property type="molecule type" value="Transcribed_RNA"/>
</dbReference>
<name>A0A6M2DBV5_RHIMP</name>
<keyword evidence="1" id="KW-0472">Membrane</keyword>
<dbReference type="AlphaFoldDB" id="A0A6M2DBV5"/>
<organism evidence="3">
    <name type="scientific">Rhipicephalus microplus</name>
    <name type="common">Cattle tick</name>
    <name type="synonym">Boophilus microplus</name>
    <dbReference type="NCBI Taxonomy" id="6941"/>
    <lineage>
        <taxon>Eukaryota</taxon>
        <taxon>Metazoa</taxon>
        <taxon>Ecdysozoa</taxon>
        <taxon>Arthropoda</taxon>
        <taxon>Chelicerata</taxon>
        <taxon>Arachnida</taxon>
        <taxon>Acari</taxon>
        <taxon>Parasitiformes</taxon>
        <taxon>Ixodida</taxon>
        <taxon>Ixodoidea</taxon>
        <taxon>Ixodidae</taxon>
        <taxon>Rhipicephalinae</taxon>
        <taxon>Rhipicephalus</taxon>
        <taxon>Boophilus</taxon>
    </lineage>
</organism>
<feature type="signal peptide" evidence="2">
    <location>
        <begin position="1"/>
        <end position="21"/>
    </location>
</feature>
<evidence type="ECO:0000256" key="2">
    <source>
        <dbReference type="SAM" id="SignalP"/>
    </source>
</evidence>
<evidence type="ECO:0000313" key="3">
    <source>
        <dbReference type="EMBL" id="NOV43344.1"/>
    </source>
</evidence>
<sequence>MFCFFFFFFCCFLSCVVLCVACSCCHWISLVGVFQANLPGCATLIVFVSFFFRPKRRFRVAICWAVCVAATPRLQIL</sequence>
<reference evidence="3" key="1">
    <citation type="submission" date="2019-09" db="EMBL/GenBank/DDBJ databases">
        <title>Organ-specific transcriptomic study of the physiology of the cattle tick, Rhipicephalus microplus.</title>
        <authorList>
            <person name="Tirloni L."/>
            <person name="Braz G."/>
            <person name="Gandara A.C.P."/>
            <person name="Sabadin G.A."/>
            <person name="da Silva R.M."/>
            <person name="Guizzo M.G."/>
            <person name="Machado J.A."/>
            <person name="Costa E.P."/>
            <person name="Gomes H.F."/>
            <person name="Moraes J."/>
            <person name="Mota M.B.S."/>
            <person name="Mesquita R.D."/>
            <person name="Alvarenga P.H."/>
            <person name="Alves F."/>
            <person name="Seixas A."/>
            <person name="da Fonseca R.N."/>
            <person name="Fogaca A."/>
            <person name="Logullo C."/>
            <person name="Tanaka A."/>
            <person name="Daffre S."/>
            <person name="Termignoni C."/>
            <person name="Vaz I.S.Jr."/>
            <person name="Oliveira P.L."/>
            <person name="Ribeiro J.M."/>
        </authorList>
    </citation>
    <scope>NUCLEOTIDE SEQUENCE</scope>
    <source>
        <strain evidence="3">Porto Alegre</strain>
    </source>
</reference>
<keyword evidence="2" id="KW-0732">Signal</keyword>
<protein>
    <recommendedName>
        <fullName evidence="4">Secreted protein</fullName>
    </recommendedName>
</protein>
<accession>A0A6M2DBV5</accession>
<keyword evidence="1" id="KW-0812">Transmembrane</keyword>